<evidence type="ECO:0000313" key="2">
    <source>
        <dbReference type="Proteomes" id="UP000504632"/>
    </source>
</evidence>
<dbReference type="PANTHER" id="PTHR16277:SF13">
    <property type="entry name" value="SERTA DOMAIN-CONTAINING PROTEIN 3"/>
    <property type="match status" value="1"/>
</dbReference>
<dbReference type="Proteomes" id="UP000504632">
    <property type="component" value="Chromosome 2"/>
</dbReference>
<evidence type="ECO:0000313" key="3">
    <source>
        <dbReference type="RefSeq" id="XP_030621039.1"/>
    </source>
</evidence>
<dbReference type="InterPro" id="IPR052262">
    <property type="entry name" value="E2F-SERTA_domain_protein"/>
</dbReference>
<protein>
    <submittedName>
        <fullName evidence="3">SERTA domain-containing protein 3</fullName>
    </submittedName>
</protein>
<dbReference type="GeneID" id="115804672"/>
<evidence type="ECO:0000259" key="1">
    <source>
        <dbReference type="PROSITE" id="PS51053"/>
    </source>
</evidence>
<dbReference type="CTD" id="29946"/>
<organism evidence="2 3">
    <name type="scientific">Chanos chanos</name>
    <name type="common">Milkfish</name>
    <name type="synonym">Mugil chanos</name>
    <dbReference type="NCBI Taxonomy" id="29144"/>
    <lineage>
        <taxon>Eukaryota</taxon>
        <taxon>Metazoa</taxon>
        <taxon>Chordata</taxon>
        <taxon>Craniata</taxon>
        <taxon>Vertebrata</taxon>
        <taxon>Euteleostomi</taxon>
        <taxon>Actinopterygii</taxon>
        <taxon>Neopterygii</taxon>
        <taxon>Teleostei</taxon>
        <taxon>Ostariophysi</taxon>
        <taxon>Gonorynchiformes</taxon>
        <taxon>Chanidae</taxon>
        <taxon>Chanos</taxon>
    </lineage>
</organism>
<dbReference type="OrthoDB" id="8735401at2759"/>
<name>A0A6J2ULU8_CHACN</name>
<dbReference type="Pfam" id="PF06031">
    <property type="entry name" value="SERTA"/>
    <property type="match status" value="1"/>
</dbReference>
<reference evidence="3" key="1">
    <citation type="submission" date="2025-08" db="UniProtKB">
        <authorList>
            <consortium name="RefSeq"/>
        </authorList>
    </citation>
    <scope>IDENTIFICATION</scope>
</reference>
<gene>
    <name evidence="3" type="primary">sertad3</name>
</gene>
<dbReference type="PANTHER" id="PTHR16277">
    <property type="entry name" value="CELL DIVISION CYCLE ASSOCIATED PROTEIN 4/SERTA DOMAIN-CONTAINING PROTEIN 2"/>
    <property type="match status" value="1"/>
</dbReference>
<dbReference type="RefSeq" id="XP_030621039.1">
    <property type="nucleotide sequence ID" value="XM_030765179.1"/>
</dbReference>
<accession>A0A6J2ULU8</accession>
<dbReference type="InterPro" id="IPR009263">
    <property type="entry name" value="SERTA_dom"/>
</dbReference>
<keyword evidence="2" id="KW-1185">Reference proteome</keyword>
<dbReference type="InParanoid" id="A0A6J2ULU8"/>
<dbReference type="GO" id="GO:0005634">
    <property type="term" value="C:nucleus"/>
    <property type="evidence" value="ECO:0007669"/>
    <property type="project" value="TreeGrafter"/>
</dbReference>
<proteinExistence type="predicted"/>
<dbReference type="FunCoup" id="A0A6J2ULU8">
    <property type="interactions" value="180"/>
</dbReference>
<dbReference type="AlphaFoldDB" id="A0A6J2ULU8"/>
<dbReference type="PROSITE" id="PS51053">
    <property type="entry name" value="SERTA"/>
    <property type="match status" value="1"/>
</dbReference>
<sequence>MVVRGLKRKLHVGDENAGPVWESQLQSVLDISLDKFHRDQALVEPSLLRSVLINNTLRQVQSEVRSQVESAAADFSPQRSLAGPGVQQVSPQLSSLRGSTHTRYKAPLYPHPSENTQPGENWMAWSSDDEFSLSTAISSILKDLDASIEGGFEPPMSRRTPLGAIENVADDAWSRSGSMGVWSADGEQETCRYFEATASGSLEFMRSNYLQDVTLDNLFLDIDTSVFEPPRLGAQALSVSTTDKMMKHLYSWPSPSSPSHSQMARDLNELEQSGNILVRS</sequence>
<feature type="domain" description="SERTA" evidence="1">
    <location>
        <begin position="21"/>
        <end position="68"/>
    </location>
</feature>